<evidence type="ECO:0000313" key="3">
    <source>
        <dbReference type="Proteomes" id="UP000224974"/>
    </source>
</evidence>
<dbReference type="Proteomes" id="UP000373449">
    <property type="component" value="Unassembled WGS sequence"/>
</dbReference>
<accession>A0A2C6DTC1</accession>
<dbReference type="AlphaFoldDB" id="A0A2C6DTC1"/>
<reference evidence="3" key="2">
    <citation type="submission" date="2017-09" db="EMBL/GenBank/DDBJ databases">
        <title>FDA dAtabase for Regulatory Grade micrObial Sequences (FDA-ARGOS): Supporting development and validation of Infectious Disease Dx tests.</title>
        <authorList>
            <person name="Minogue T."/>
            <person name="Wolcott M."/>
            <person name="Wasieloski L."/>
            <person name="Aguilar W."/>
            <person name="Moore D."/>
            <person name="Tallon L."/>
            <person name="Sadzewicz L."/>
            <person name="Ott S."/>
            <person name="Zhao X."/>
            <person name="Nagaraj S."/>
            <person name="Vavikolanu K."/>
            <person name="Aluvathingal J."/>
            <person name="Nadendla S."/>
            <person name="Sichtig H."/>
        </authorList>
    </citation>
    <scope>NUCLEOTIDE SEQUENCE [LARGE SCALE GENOMIC DNA]</scope>
    <source>
        <strain evidence="3">FDAARGOS_387</strain>
    </source>
</reference>
<dbReference type="EMBL" id="PDDX01000001">
    <property type="protein sequence ID" value="PHI32074.1"/>
    <property type="molecule type" value="Genomic_DNA"/>
</dbReference>
<dbReference type="STRING" id="1111728.GCA_000427805_01332"/>
<organism evidence="1 3">
    <name type="scientific">Budvicia aquatica</name>
    <dbReference type="NCBI Taxonomy" id="82979"/>
    <lineage>
        <taxon>Bacteria</taxon>
        <taxon>Pseudomonadati</taxon>
        <taxon>Pseudomonadota</taxon>
        <taxon>Gammaproteobacteria</taxon>
        <taxon>Enterobacterales</taxon>
        <taxon>Budviciaceae</taxon>
        <taxon>Budvicia</taxon>
    </lineage>
</organism>
<dbReference type="RefSeq" id="WP_029094422.1">
    <property type="nucleotide sequence ID" value="NZ_CAADJA010000002.1"/>
</dbReference>
<dbReference type="EMBL" id="CAADJA010000002">
    <property type="protein sequence ID" value="VFS53476.1"/>
    <property type="molecule type" value="Genomic_DNA"/>
</dbReference>
<protein>
    <submittedName>
        <fullName evidence="1">Uncharacterized protein</fullName>
    </submittedName>
</protein>
<evidence type="ECO:0000313" key="1">
    <source>
        <dbReference type="EMBL" id="PHI32074.1"/>
    </source>
</evidence>
<dbReference type="OrthoDB" id="2730767at2"/>
<reference evidence="2 4" key="3">
    <citation type="submission" date="2019-03" db="EMBL/GenBank/DDBJ databases">
        <authorList>
            <consortium name="Pathogen Informatics"/>
        </authorList>
    </citation>
    <scope>NUCLEOTIDE SEQUENCE [LARGE SCALE GENOMIC DNA]</scope>
    <source>
        <strain evidence="2 4">NCTC12282</strain>
    </source>
</reference>
<evidence type="ECO:0000313" key="4">
    <source>
        <dbReference type="Proteomes" id="UP000373449"/>
    </source>
</evidence>
<name>A0A2C6DTC1_9GAMM</name>
<keyword evidence="3" id="KW-1185">Reference proteome</keyword>
<reference evidence="1" key="1">
    <citation type="submission" date="2017-09" db="EMBL/GenBank/DDBJ databases">
        <title>FDA dAtabase for Regulatory Grade micrObial Sequences (FDA-ARGOS): Supporting development and validation of Infectious Disease Dx tests.</title>
        <authorList>
            <person name="Minogue T."/>
            <person name="Wolcott M."/>
            <person name="Wasieloski L."/>
            <person name="Aguilar W."/>
            <person name="Moore D."/>
            <person name="Tallon L.J."/>
            <person name="Sadzewicz L."/>
            <person name="Ott S."/>
            <person name="Zhao X."/>
            <person name="Nagaraj S."/>
            <person name="Vavikolanu K."/>
            <person name="Aluvathingal J."/>
            <person name="Nadendla S."/>
            <person name="Sichtig H."/>
        </authorList>
    </citation>
    <scope>NUCLEOTIDE SEQUENCE</scope>
    <source>
        <strain evidence="1">FDAARGOS_387</strain>
    </source>
</reference>
<sequence length="274" mass="31358">MDKRAKKILFSTYWKNGWIDNSQRTITRDDFQYAKEKGLMFDPLTTTHDRCLHDIIAMLSDITVDLVATAFLSSLSSRRLDLRSGLASYFIAKQLTPHVYTPVLNGQSYDLDGNITHTSYTCGVCRDLKYGIIGRENYHDIDLNVLNFERIKWGGVRHGALDYTLFDLQQLRLADIPQPSADDVSILNAILATIAASKPDDYPSMLEKNLATVIKSTKDERKVLIEILACIGVLQPRSYERPSRGKHDWTYVTYWRGEDKFNPDAVSQYFGRYL</sequence>
<evidence type="ECO:0000313" key="2">
    <source>
        <dbReference type="EMBL" id="VFS53476.1"/>
    </source>
</evidence>
<proteinExistence type="predicted"/>
<gene>
    <name evidence="1" type="ORF">CRN84_23505</name>
    <name evidence="2" type="ORF">NCTC12282_06516</name>
</gene>
<dbReference type="Proteomes" id="UP000224974">
    <property type="component" value="Unassembled WGS sequence"/>
</dbReference>